<dbReference type="Proteomes" id="UP000838763">
    <property type="component" value="Unassembled WGS sequence"/>
</dbReference>
<dbReference type="AlphaFoldDB" id="A0A9P1HA52"/>
<keyword evidence="3" id="KW-1185">Reference proteome</keyword>
<proteinExistence type="predicted"/>
<dbReference type="OrthoDB" id="5422628at2759"/>
<dbReference type="EMBL" id="CALLCH030000018">
    <property type="protein sequence ID" value="CAI4218745.1"/>
    <property type="molecule type" value="Genomic_DNA"/>
</dbReference>
<protein>
    <submittedName>
        <fullName evidence="2">Uncharacterized protein</fullName>
    </submittedName>
</protein>
<comment type="caution">
    <text evidence="2">The sequence shown here is derived from an EMBL/GenBank/DDBJ whole genome shotgun (WGS) entry which is preliminary data.</text>
</comment>
<evidence type="ECO:0000313" key="2">
    <source>
        <dbReference type="EMBL" id="CAI4218745.1"/>
    </source>
</evidence>
<feature type="compositionally biased region" description="Basic and acidic residues" evidence="1">
    <location>
        <begin position="50"/>
        <end position="60"/>
    </location>
</feature>
<organism evidence="2 3">
    <name type="scientific">Parascedosporium putredinis</name>
    <dbReference type="NCBI Taxonomy" id="1442378"/>
    <lineage>
        <taxon>Eukaryota</taxon>
        <taxon>Fungi</taxon>
        <taxon>Dikarya</taxon>
        <taxon>Ascomycota</taxon>
        <taxon>Pezizomycotina</taxon>
        <taxon>Sordariomycetes</taxon>
        <taxon>Hypocreomycetidae</taxon>
        <taxon>Microascales</taxon>
        <taxon>Microascaceae</taxon>
        <taxon>Parascedosporium</taxon>
    </lineage>
</organism>
<accession>A0A9P1HA52</accession>
<evidence type="ECO:0000256" key="1">
    <source>
        <dbReference type="SAM" id="MobiDB-lite"/>
    </source>
</evidence>
<evidence type="ECO:0000313" key="3">
    <source>
        <dbReference type="Proteomes" id="UP000838763"/>
    </source>
</evidence>
<sequence>MHGKDAWLRPFVIEYQSNVEELSEEEDVISVPGETIKRAIRIDDSDDEMADYRDDDRDQSPTDDSPDQSPTLMRASGHPNILNESGVAAPGMVSELLKQFETDGGEQVRLTKPAVMRGWLESFLETLGIEKLEDTGKTTYKGWEMPSTRITLIRIANFLADEDVDRTENWHAKIGEIAEYLAFLAVRYVEKGGSWGYELNDAIHMMKVHDVYERYHYSLDTPNLGGNTVALARKSILNTPRPRFTLLEGTDRQIHEPDSPRNLLHRLPRGVVDGMYVMSREAFKSCMAKYLEDEQFLWSYEIPRLEWNRKTSYWNNMDKVKFLPGGFNMVETEDETFMACMRLGPLRALKSLKTACSLNWNPRETQGEGMERLRWDWCRFRGANRAGLTMVLRAFGSQTKEIRALESPYRKLILETARERRERRRRKARGPEPGIIWDPITYQNPKPEVDSMTGYIFWHKRFVEENEKWLPNILGELRQYWENKFGKDPSQRPPLPDNGLWAPLIAVGMYEEQYANFKLLGKLNTIKRDLLTAQRLYPRRFLDEVLNYLENGERDALPARQCRVGSAGQPEHEALRTALTEGDEWELCVLSMYSHRPTSHKLLEPLPAQWPMRKRIFADRLNALVHELSEKSCFEEDSLEFDTLLKSINRCNSGNSFRRIKFKAAEAQGFLVELWKMGRVEIHSTNAGRCYRRPDMTLYPEDTLLFPRYPTPLAPKAQTYQQAAESTPVEVRKWRDNALLVARGLAWRLGYSIMDLEEKLSGDIIQWADPARYQSEWAGNEREGCQELINAYVAENMVRECNEYLNPLWPRTLTTTSTPDGTHQVYSRRQKIWNWAASSVRGIAPRYFSIDRWPVVAKEDRQGAGNGRGILAGTGEWAVRLESKVWVLHQQVMKMSRWGYLGLKRQAKDTLSL</sequence>
<name>A0A9P1HA52_9PEZI</name>
<gene>
    <name evidence="2" type="ORF">PPNO1_LOCUS8319</name>
</gene>
<reference evidence="2" key="1">
    <citation type="submission" date="2022-11" db="EMBL/GenBank/DDBJ databases">
        <authorList>
            <person name="Scott C."/>
            <person name="Bruce N."/>
        </authorList>
    </citation>
    <scope>NUCLEOTIDE SEQUENCE</scope>
</reference>
<feature type="region of interest" description="Disordered" evidence="1">
    <location>
        <begin position="39"/>
        <end position="80"/>
    </location>
</feature>